<feature type="transmembrane region" description="Helical" evidence="1">
    <location>
        <begin position="41"/>
        <end position="62"/>
    </location>
</feature>
<organism evidence="2 3">
    <name type="scientific">Novosphingobium anseongense</name>
    <dbReference type="NCBI Taxonomy" id="3133436"/>
    <lineage>
        <taxon>Bacteria</taxon>
        <taxon>Pseudomonadati</taxon>
        <taxon>Pseudomonadota</taxon>
        <taxon>Alphaproteobacteria</taxon>
        <taxon>Sphingomonadales</taxon>
        <taxon>Sphingomonadaceae</taxon>
        <taxon>Novosphingobium</taxon>
    </lineage>
</organism>
<name>A0ABU8RXH6_9SPHN</name>
<reference evidence="2 3" key="1">
    <citation type="submission" date="2024-03" db="EMBL/GenBank/DDBJ databases">
        <authorList>
            <person name="Jo J.-H."/>
        </authorList>
    </citation>
    <scope>NUCLEOTIDE SEQUENCE [LARGE SCALE GENOMIC DNA]</scope>
    <source>
        <strain evidence="2 3">PS1R-30</strain>
    </source>
</reference>
<keyword evidence="1" id="KW-0812">Transmembrane</keyword>
<evidence type="ECO:0000313" key="2">
    <source>
        <dbReference type="EMBL" id="MEJ5977789.1"/>
    </source>
</evidence>
<comment type="caution">
    <text evidence="2">The sequence shown here is derived from an EMBL/GenBank/DDBJ whole genome shotgun (WGS) entry which is preliminary data.</text>
</comment>
<gene>
    <name evidence="2" type="ORF">WG901_14160</name>
</gene>
<dbReference type="RefSeq" id="WP_339587744.1">
    <property type="nucleotide sequence ID" value="NZ_JBBHJZ010000003.1"/>
</dbReference>
<keyword evidence="1" id="KW-1133">Transmembrane helix</keyword>
<dbReference type="EMBL" id="JBBHJZ010000003">
    <property type="protein sequence ID" value="MEJ5977789.1"/>
    <property type="molecule type" value="Genomic_DNA"/>
</dbReference>
<keyword evidence="1" id="KW-0472">Membrane</keyword>
<keyword evidence="3" id="KW-1185">Reference proteome</keyword>
<accession>A0ABU8RXH6</accession>
<evidence type="ECO:0000313" key="3">
    <source>
        <dbReference type="Proteomes" id="UP001361239"/>
    </source>
</evidence>
<sequence>MSAQDKIAVAIAEAGRARRGAMVATAGRTVELPLKEQLIQAVSRGAGIVALLGTVTLLGWLAI</sequence>
<evidence type="ECO:0000256" key="1">
    <source>
        <dbReference type="SAM" id="Phobius"/>
    </source>
</evidence>
<proteinExistence type="predicted"/>
<dbReference type="Proteomes" id="UP001361239">
    <property type="component" value="Unassembled WGS sequence"/>
</dbReference>
<protein>
    <submittedName>
        <fullName evidence="2">Uncharacterized protein</fullName>
    </submittedName>
</protein>